<name>A0AAV2G4N1_9ROSI</name>
<proteinExistence type="predicted"/>
<evidence type="ECO:0000313" key="2">
    <source>
        <dbReference type="Proteomes" id="UP001497516"/>
    </source>
</evidence>
<keyword evidence="2" id="KW-1185">Reference proteome</keyword>
<dbReference type="AlphaFoldDB" id="A0AAV2G4N1"/>
<evidence type="ECO:0000313" key="1">
    <source>
        <dbReference type="EMBL" id="CAL1405481.1"/>
    </source>
</evidence>
<reference evidence="1 2" key="1">
    <citation type="submission" date="2024-04" db="EMBL/GenBank/DDBJ databases">
        <authorList>
            <person name="Fracassetti M."/>
        </authorList>
    </citation>
    <scope>NUCLEOTIDE SEQUENCE [LARGE SCALE GENOMIC DNA]</scope>
</reference>
<protein>
    <submittedName>
        <fullName evidence="1">Uncharacterized protein</fullName>
    </submittedName>
</protein>
<gene>
    <name evidence="1" type="ORF">LTRI10_LOCUS45265</name>
</gene>
<sequence>MNTPHQIVYPFGIGGGVVDRVNALMTTPQFLHVLESRQQQDIKFELALEVIRERRMVLQALAAAEGDLSHYSELESIGRDEAVILGLDKKNESIRALVMQIYFPNINLQGEPDGHSLTTLMASPTFGLILNLRKEGLKYLVALDVVREIKRTILAASVKNNIFQEYAMIIEDEQFLVEHTASALRLDLVHRAAMDDYIPSLMPMLPAVRIQPESPHSLPVCVPGPSSILPIYDPLMPAAACRPPPIPLLLIQCSNSSAFSPSLLIVYQSVFQDHPQFFPSMIL</sequence>
<dbReference type="Proteomes" id="UP001497516">
    <property type="component" value="Chromosome 8"/>
</dbReference>
<organism evidence="1 2">
    <name type="scientific">Linum trigynum</name>
    <dbReference type="NCBI Taxonomy" id="586398"/>
    <lineage>
        <taxon>Eukaryota</taxon>
        <taxon>Viridiplantae</taxon>
        <taxon>Streptophyta</taxon>
        <taxon>Embryophyta</taxon>
        <taxon>Tracheophyta</taxon>
        <taxon>Spermatophyta</taxon>
        <taxon>Magnoliopsida</taxon>
        <taxon>eudicotyledons</taxon>
        <taxon>Gunneridae</taxon>
        <taxon>Pentapetalae</taxon>
        <taxon>rosids</taxon>
        <taxon>fabids</taxon>
        <taxon>Malpighiales</taxon>
        <taxon>Linaceae</taxon>
        <taxon>Linum</taxon>
    </lineage>
</organism>
<dbReference type="EMBL" id="OZ034821">
    <property type="protein sequence ID" value="CAL1405481.1"/>
    <property type="molecule type" value="Genomic_DNA"/>
</dbReference>
<accession>A0AAV2G4N1</accession>